<organism evidence="9 10">
    <name type="scientific">Kingella oralis ATCC 51147</name>
    <dbReference type="NCBI Taxonomy" id="629741"/>
    <lineage>
        <taxon>Bacteria</taxon>
        <taxon>Pseudomonadati</taxon>
        <taxon>Pseudomonadota</taxon>
        <taxon>Betaproteobacteria</taxon>
        <taxon>Neisseriales</taxon>
        <taxon>Neisseriaceae</taxon>
        <taxon>Kingella</taxon>
    </lineage>
</organism>
<dbReference type="InterPro" id="IPR050280">
    <property type="entry name" value="OMP_Chaperone_SurA"/>
</dbReference>
<dbReference type="SUPFAM" id="SSF54534">
    <property type="entry name" value="FKBP-like"/>
    <property type="match status" value="1"/>
</dbReference>
<name>C4GMC9_9NEIS</name>
<keyword evidence="2" id="KW-0574">Periplasm</keyword>
<gene>
    <name evidence="9" type="ORF">GCWU000324_02862</name>
</gene>
<keyword evidence="1 7" id="KW-0732">Signal</keyword>
<protein>
    <submittedName>
        <fullName evidence="9">PPIC-type PPIASE domain protein</fullName>
    </submittedName>
</protein>
<dbReference type="PANTHER" id="PTHR47637:SF1">
    <property type="entry name" value="CHAPERONE SURA"/>
    <property type="match status" value="1"/>
</dbReference>
<evidence type="ECO:0000313" key="9">
    <source>
        <dbReference type="EMBL" id="EEP66887.1"/>
    </source>
</evidence>
<dbReference type="SUPFAM" id="SSF109998">
    <property type="entry name" value="Triger factor/SurA peptide-binding domain-like"/>
    <property type="match status" value="1"/>
</dbReference>
<feature type="domain" description="PpiC" evidence="8">
    <location>
        <begin position="174"/>
        <end position="271"/>
    </location>
</feature>
<keyword evidence="10" id="KW-1185">Reference proteome</keyword>
<keyword evidence="4" id="KW-0143">Chaperone</keyword>
<evidence type="ECO:0000256" key="1">
    <source>
        <dbReference type="ARBA" id="ARBA00022729"/>
    </source>
</evidence>
<reference evidence="9" key="1">
    <citation type="submission" date="2009-04" db="EMBL/GenBank/DDBJ databases">
        <authorList>
            <person name="Weinstock G."/>
            <person name="Sodergren E."/>
            <person name="Clifton S."/>
            <person name="Fulton L."/>
            <person name="Fulton B."/>
            <person name="Courtney L."/>
            <person name="Fronick C."/>
            <person name="Harrison M."/>
            <person name="Strong C."/>
            <person name="Farmer C."/>
            <person name="Delahaunty K."/>
            <person name="Markovic C."/>
            <person name="Hall O."/>
            <person name="Minx P."/>
            <person name="Tomlinson C."/>
            <person name="Mitreva M."/>
            <person name="Nelson J."/>
            <person name="Hou S."/>
            <person name="Wollam A."/>
            <person name="Pepin K.H."/>
            <person name="Johnson M."/>
            <person name="Bhonagiri V."/>
            <person name="Nash W.E."/>
            <person name="Warren W."/>
            <person name="Chinwalla A."/>
            <person name="Mardis E.R."/>
            <person name="Wilson R.K."/>
        </authorList>
    </citation>
    <scope>NUCLEOTIDE SEQUENCE [LARGE SCALE GENOMIC DNA]</scope>
    <source>
        <strain evidence="9">ATCC 51147</strain>
    </source>
</reference>
<dbReference type="AlphaFoldDB" id="C4GMC9"/>
<dbReference type="STRING" id="629741.GCWU000324_02862"/>
<feature type="signal peptide" evidence="7">
    <location>
        <begin position="1"/>
        <end position="24"/>
    </location>
</feature>
<dbReference type="InterPro" id="IPR046357">
    <property type="entry name" value="PPIase_dom_sf"/>
</dbReference>
<keyword evidence="3 6" id="KW-0697">Rotamase</keyword>
<sequence length="315" mass="35327">MMKRQITPLILSATLGIAFQAAYADTIKPLNRIAMEVNSSVITYRDIERTVRELKSRNAGQNIPEEQFVQAAKQRLLERALIADAARQQQLKATPSGIDEELKRRAAAENTSVENLYKKAQANGYTREAYRLEVAKDVLADYLLSDLNNNVNISDAQINEALKSGAALPQGTPYPVYTIRRIILQAGNQANMSAVEKRMQQIAQAIQQGSDFATIAKRYSQEAEAVNGGLHEVSDDMLPENVEKLIHQMQPNQITAPQRVGTSWQIIQLVSSRTENDPAKMQREAVRRQLVQQARQANQAQFVQQLQQNAVVREY</sequence>
<evidence type="ECO:0000259" key="8">
    <source>
        <dbReference type="PROSITE" id="PS50198"/>
    </source>
</evidence>
<dbReference type="GO" id="GO:0003755">
    <property type="term" value="F:peptidyl-prolyl cis-trans isomerase activity"/>
    <property type="evidence" value="ECO:0007669"/>
    <property type="project" value="UniProtKB-KW"/>
</dbReference>
<feature type="chain" id="PRO_5007911599" evidence="7">
    <location>
        <begin position="25"/>
        <end position="315"/>
    </location>
</feature>
<accession>C4GMC9</accession>
<proteinExistence type="predicted"/>
<evidence type="ECO:0000256" key="7">
    <source>
        <dbReference type="SAM" id="SignalP"/>
    </source>
</evidence>
<dbReference type="GeneID" id="84907815"/>
<evidence type="ECO:0000256" key="4">
    <source>
        <dbReference type="ARBA" id="ARBA00023186"/>
    </source>
</evidence>
<dbReference type="EMBL" id="ACJW02000007">
    <property type="protein sequence ID" value="EEP66887.1"/>
    <property type="molecule type" value="Genomic_DNA"/>
</dbReference>
<evidence type="ECO:0000256" key="6">
    <source>
        <dbReference type="PROSITE-ProRule" id="PRU00278"/>
    </source>
</evidence>
<dbReference type="RefSeq" id="WP_003798424.1">
    <property type="nucleotide sequence ID" value="NZ_GG665873.1"/>
</dbReference>
<evidence type="ECO:0000256" key="2">
    <source>
        <dbReference type="ARBA" id="ARBA00022764"/>
    </source>
</evidence>
<evidence type="ECO:0000313" key="10">
    <source>
        <dbReference type="Proteomes" id="UP000003009"/>
    </source>
</evidence>
<dbReference type="Pfam" id="PF00639">
    <property type="entry name" value="Rotamase"/>
    <property type="match status" value="1"/>
</dbReference>
<dbReference type="HOGENOM" id="CLU_873701_0_0_4"/>
<keyword evidence="5 6" id="KW-0413">Isomerase</keyword>
<dbReference type="Gene3D" id="1.10.4030.10">
    <property type="entry name" value="Porin chaperone SurA, peptide-binding domain"/>
    <property type="match status" value="1"/>
</dbReference>
<dbReference type="InterPro" id="IPR015391">
    <property type="entry name" value="SurA_N"/>
</dbReference>
<dbReference type="PROSITE" id="PS50198">
    <property type="entry name" value="PPIC_PPIASE_2"/>
    <property type="match status" value="1"/>
</dbReference>
<dbReference type="InterPro" id="IPR000297">
    <property type="entry name" value="PPIase_PpiC"/>
</dbReference>
<evidence type="ECO:0000256" key="5">
    <source>
        <dbReference type="ARBA" id="ARBA00023235"/>
    </source>
</evidence>
<dbReference type="Pfam" id="PF09312">
    <property type="entry name" value="SurA_N"/>
    <property type="match status" value="1"/>
</dbReference>
<dbReference type="InterPro" id="IPR027304">
    <property type="entry name" value="Trigger_fact/SurA_dom_sf"/>
</dbReference>
<evidence type="ECO:0000256" key="3">
    <source>
        <dbReference type="ARBA" id="ARBA00023110"/>
    </source>
</evidence>
<dbReference type="PANTHER" id="PTHR47637">
    <property type="entry name" value="CHAPERONE SURA"/>
    <property type="match status" value="1"/>
</dbReference>
<dbReference type="Gene3D" id="3.10.50.40">
    <property type="match status" value="1"/>
</dbReference>
<comment type="caution">
    <text evidence="9">The sequence shown here is derived from an EMBL/GenBank/DDBJ whole genome shotgun (WGS) entry which is preliminary data.</text>
</comment>
<dbReference type="Proteomes" id="UP000003009">
    <property type="component" value="Unassembled WGS sequence"/>
</dbReference>